<evidence type="ECO:0000313" key="2">
    <source>
        <dbReference type="Proteomes" id="UP000467841"/>
    </source>
</evidence>
<evidence type="ECO:0000313" key="1">
    <source>
        <dbReference type="EMBL" id="CAA7018727.1"/>
    </source>
</evidence>
<name>A0A6D2I0I0_9BRAS</name>
<comment type="caution">
    <text evidence="1">The sequence shown here is derived from an EMBL/GenBank/DDBJ whole genome shotgun (WGS) entry which is preliminary data.</text>
</comment>
<dbReference type="EMBL" id="CACVBM020000410">
    <property type="protein sequence ID" value="CAA7018727.1"/>
    <property type="molecule type" value="Genomic_DNA"/>
</dbReference>
<gene>
    <name evidence="1" type="ORF">MERR_LOCUS5962</name>
</gene>
<protein>
    <submittedName>
        <fullName evidence="1">Uncharacterized protein</fullName>
    </submittedName>
</protein>
<proteinExistence type="predicted"/>
<sequence>MRKNFTLFLLGKDDEKNFNCDFRSKELSQRKEKLLRREEHAFSDIATSSAYLVHVQLPIPLYPDPNGRSEILV</sequence>
<dbReference type="AlphaFoldDB" id="A0A6D2I0I0"/>
<accession>A0A6D2I0I0</accession>
<keyword evidence="2" id="KW-1185">Reference proteome</keyword>
<reference evidence="1" key="1">
    <citation type="submission" date="2020-01" db="EMBL/GenBank/DDBJ databases">
        <authorList>
            <person name="Mishra B."/>
        </authorList>
    </citation>
    <scope>NUCLEOTIDE SEQUENCE [LARGE SCALE GENOMIC DNA]</scope>
</reference>
<dbReference type="Proteomes" id="UP000467841">
    <property type="component" value="Unassembled WGS sequence"/>
</dbReference>
<organism evidence="1 2">
    <name type="scientific">Microthlaspi erraticum</name>
    <dbReference type="NCBI Taxonomy" id="1685480"/>
    <lineage>
        <taxon>Eukaryota</taxon>
        <taxon>Viridiplantae</taxon>
        <taxon>Streptophyta</taxon>
        <taxon>Embryophyta</taxon>
        <taxon>Tracheophyta</taxon>
        <taxon>Spermatophyta</taxon>
        <taxon>Magnoliopsida</taxon>
        <taxon>eudicotyledons</taxon>
        <taxon>Gunneridae</taxon>
        <taxon>Pentapetalae</taxon>
        <taxon>rosids</taxon>
        <taxon>malvids</taxon>
        <taxon>Brassicales</taxon>
        <taxon>Brassicaceae</taxon>
        <taxon>Coluteocarpeae</taxon>
        <taxon>Microthlaspi</taxon>
    </lineage>
</organism>